<comment type="caution">
    <text evidence="5">Lacks conserved residue(s) required for the propagation of feature annotation.</text>
</comment>
<evidence type="ECO:0000256" key="2">
    <source>
        <dbReference type="ARBA" id="ARBA00023015"/>
    </source>
</evidence>
<dbReference type="AlphaFoldDB" id="A0A6A6L9G0"/>
<dbReference type="EMBL" id="JAAGAX010000012">
    <property type="protein sequence ID" value="KAF2296666.1"/>
    <property type="molecule type" value="Genomic_DNA"/>
</dbReference>
<comment type="caution">
    <text evidence="6">The sequence shown here is derived from an EMBL/GenBank/DDBJ whole genome shotgun (WGS) entry which is preliminary data.</text>
</comment>
<evidence type="ECO:0000313" key="6">
    <source>
        <dbReference type="EMBL" id="KAF2296666.1"/>
    </source>
</evidence>
<keyword evidence="3" id="KW-0804">Transcription</keyword>
<evidence type="ECO:0000256" key="4">
    <source>
        <dbReference type="ARBA" id="ARBA00023242"/>
    </source>
</evidence>
<dbReference type="PANTHER" id="PTHR31636">
    <property type="entry name" value="OSJNBA0084A10.13 PROTEIN-RELATED"/>
    <property type="match status" value="1"/>
</dbReference>
<gene>
    <name evidence="6" type="ORF">GH714_001031</name>
</gene>
<sequence>MLVDEETSCEDFKGLRLIHLLMAAAEALTGVNKSRDLARVILVRLKELVSPNDGTNMERLAAYFTDALQGWSTNPTPEDHGVIKRWQRQKSIGTVQETGRRLVAFAASIGQPFSFHQCRLDSDRL</sequence>
<evidence type="ECO:0000256" key="3">
    <source>
        <dbReference type="ARBA" id="ARBA00023163"/>
    </source>
</evidence>
<keyword evidence="2" id="KW-0805">Transcription regulation</keyword>
<dbReference type="InterPro" id="IPR005202">
    <property type="entry name" value="TF_GRAS"/>
</dbReference>
<keyword evidence="7" id="KW-1185">Reference proteome</keyword>
<organism evidence="6 7">
    <name type="scientific">Hevea brasiliensis</name>
    <name type="common">Para rubber tree</name>
    <name type="synonym">Siphonia brasiliensis</name>
    <dbReference type="NCBI Taxonomy" id="3981"/>
    <lineage>
        <taxon>Eukaryota</taxon>
        <taxon>Viridiplantae</taxon>
        <taxon>Streptophyta</taxon>
        <taxon>Embryophyta</taxon>
        <taxon>Tracheophyta</taxon>
        <taxon>Spermatophyta</taxon>
        <taxon>Magnoliopsida</taxon>
        <taxon>eudicotyledons</taxon>
        <taxon>Gunneridae</taxon>
        <taxon>Pentapetalae</taxon>
        <taxon>rosids</taxon>
        <taxon>fabids</taxon>
        <taxon>Malpighiales</taxon>
        <taxon>Euphorbiaceae</taxon>
        <taxon>Crotonoideae</taxon>
        <taxon>Micrandreae</taxon>
        <taxon>Hevea</taxon>
    </lineage>
</organism>
<evidence type="ECO:0000256" key="5">
    <source>
        <dbReference type="PROSITE-ProRule" id="PRU01191"/>
    </source>
</evidence>
<comment type="subcellular location">
    <subcellularLocation>
        <location evidence="1">Nucleus</location>
    </subcellularLocation>
</comment>
<dbReference type="Pfam" id="PF03514">
    <property type="entry name" value="GRAS"/>
    <property type="match status" value="1"/>
</dbReference>
<comment type="similarity">
    <text evidence="5">Belongs to the GRAS family.</text>
</comment>
<evidence type="ECO:0000313" key="7">
    <source>
        <dbReference type="Proteomes" id="UP000467840"/>
    </source>
</evidence>
<dbReference type="Proteomes" id="UP000467840">
    <property type="component" value="Chromosome 18"/>
</dbReference>
<proteinExistence type="inferred from homology"/>
<accession>A0A6A6L9G0</accession>
<evidence type="ECO:0000256" key="1">
    <source>
        <dbReference type="ARBA" id="ARBA00004123"/>
    </source>
</evidence>
<name>A0A6A6L9G0_HEVBR</name>
<reference evidence="6 7" key="1">
    <citation type="journal article" date="2020" name="Mol. Plant">
        <title>The Chromosome-Based Rubber Tree Genome Provides New Insights into Spurge Genome Evolution and Rubber Biosynthesis.</title>
        <authorList>
            <person name="Liu J."/>
            <person name="Shi C."/>
            <person name="Shi C.C."/>
            <person name="Li W."/>
            <person name="Zhang Q.J."/>
            <person name="Zhang Y."/>
            <person name="Li K."/>
            <person name="Lu H.F."/>
            <person name="Shi C."/>
            <person name="Zhu S.T."/>
            <person name="Xiao Z.Y."/>
            <person name="Nan H."/>
            <person name="Yue Y."/>
            <person name="Zhu X.G."/>
            <person name="Wu Y."/>
            <person name="Hong X.N."/>
            <person name="Fan G.Y."/>
            <person name="Tong Y."/>
            <person name="Zhang D."/>
            <person name="Mao C.L."/>
            <person name="Liu Y.L."/>
            <person name="Hao S.J."/>
            <person name="Liu W.Q."/>
            <person name="Lv M.Q."/>
            <person name="Zhang H.B."/>
            <person name="Liu Y."/>
            <person name="Hu-Tang G.R."/>
            <person name="Wang J.P."/>
            <person name="Wang J.H."/>
            <person name="Sun Y.H."/>
            <person name="Ni S.B."/>
            <person name="Chen W.B."/>
            <person name="Zhang X.C."/>
            <person name="Jiao Y.N."/>
            <person name="Eichler E.E."/>
            <person name="Li G.H."/>
            <person name="Liu X."/>
            <person name="Gao L.Z."/>
        </authorList>
    </citation>
    <scope>NUCLEOTIDE SEQUENCE [LARGE SCALE GENOMIC DNA]</scope>
    <source>
        <strain evidence="7">cv. GT1</strain>
        <tissue evidence="6">Leaf</tissue>
    </source>
</reference>
<dbReference type="PROSITE" id="PS50985">
    <property type="entry name" value="GRAS"/>
    <property type="match status" value="1"/>
</dbReference>
<protein>
    <submittedName>
        <fullName evidence="6">Uncharacterized protein</fullName>
    </submittedName>
</protein>
<dbReference type="GO" id="GO:0005634">
    <property type="term" value="C:nucleus"/>
    <property type="evidence" value="ECO:0007669"/>
    <property type="project" value="UniProtKB-SubCell"/>
</dbReference>
<keyword evidence="4" id="KW-0539">Nucleus</keyword>